<dbReference type="AlphaFoldDB" id="A0A1Y0L282"/>
<name>A0A1Y0L282_9MOLU</name>
<keyword evidence="2" id="KW-1185">Reference proteome</keyword>
<reference evidence="1 2" key="1">
    <citation type="submission" date="2017-11" db="EMBL/GenBank/DDBJ databases">
        <title>Complete genome sequence of Spiroplasma clarkii CN-5 (DSM 19994).</title>
        <authorList>
            <person name="Tsai Y.-M."/>
            <person name="Chang A."/>
            <person name="Lo W.-S."/>
            <person name="Kuo C.-H."/>
        </authorList>
    </citation>
    <scope>NUCLEOTIDE SEQUENCE [LARGE SCALE GENOMIC DNA]</scope>
    <source>
        <strain evidence="1 2">CN-5</strain>
    </source>
</reference>
<dbReference type="EMBL" id="CP024870">
    <property type="protein sequence ID" value="ATX71195.1"/>
    <property type="molecule type" value="Genomic_DNA"/>
</dbReference>
<dbReference type="RefSeq" id="WP_100254736.1">
    <property type="nucleotide sequence ID" value="NZ_CP015819.1"/>
</dbReference>
<accession>A0A1Y0L282</accession>
<proteinExistence type="predicted"/>
<organism evidence="1 2">
    <name type="scientific">Spiroplasma clarkii</name>
    <dbReference type="NCBI Taxonomy" id="2139"/>
    <lineage>
        <taxon>Bacteria</taxon>
        <taxon>Bacillati</taxon>
        <taxon>Mycoplasmatota</taxon>
        <taxon>Mollicutes</taxon>
        <taxon>Entomoplasmatales</taxon>
        <taxon>Spiroplasmataceae</taxon>
        <taxon>Spiroplasma</taxon>
    </lineage>
</organism>
<dbReference type="KEGG" id="scla:SCLARK_001299"/>
<dbReference type="OrthoDB" id="389663at2"/>
<evidence type="ECO:0000313" key="1">
    <source>
        <dbReference type="EMBL" id="ATX71195.1"/>
    </source>
</evidence>
<evidence type="ECO:0000313" key="2">
    <source>
        <dbReference type="Proteomes" id="UP000231179"/>
    </source>
</evidence>
<gene>
    <name evidence="1" type="ORF">SCLAR_v1c08890</name>
</gene>
<dbReference type="Proteomes" id="UP000231179">
    <property type="component" value="Chromosome"/>
</dbReference>
<protein>
    <recommendedName>
        <fullName evidence="3">Restriction endonuclease</fullName>
    </recommendedName>
</protein>
<evidence type="ECO:0008006" key="3">
    <source>
        <dbReference type="Google" id="ProtNLM"/>
    </source>
</evidence>
<sequence>MSNYDQNLLLAINETYKQLFAPDHYDRKRSSKKVDQLHYTIQRHLDMELSGSGFELFSKITDKSEKKVHGYYFDKKTDISVYDNRTKQMVATIEFKWLMSSVQKNTVNSITNMIGESTNIRKTGLKTYWIYCIRNVTPVYNNGGLITSTYKIDENFIDKYRSMYKDNLNSDVNLPNALCLNIIKDDVEMGKLKSKRELEVAYDQYCKEDKLNVGFDKNVELEINGLYINNYNKFIKMICEDIKNGKSK</sequence>